<gene>
    <name evidence="2" type="ORF">M378DRAFT_75786</name>
</gene>
<dbReference type="OrthoDB" id="446723at2759"/>
<evidence type="ECO:0000313" key="3">
    <source>
        <dbReference type="Proteomes" id="UP000054549"/>
    </source>
</evidence>
<dbReference type="HOGENOM" id="CLU_029375_3_2_1"/>
<dbReference type="InParanoid" id="A0A0C2XBF0"/>
<evidence type="ECO:0000313" key="2">
    <source>
        <dbReference type="EMBL" id="KIL66153.1"/>
    </source>
</evidence>
<dbReference type="SUPFAM" id="SSF53474">
    <property type="entry name" value="alpha/beta-Hydrolases"/>
    <property type="match status" value="1"/>
</dbReference>
<dbReference type="GO" id="GO:0005789">
    <property type="term" value="C:endoplasmic reticulum membrane"/>
    <property type="evidence" value="ECO:0007669"/>
    <property type="project" value="TreeGrafter"/>
</dbReference>
<dbReference type="AlphaFoldDB" id="A0A0C2XBF0"/>
<sequence length="343" mass="37478">IVYANGITVPLFADFDHPEKYGLAPNKTVNLKITTSDNETIGAWFVISDKYYHALPSVPPQPLEHMRAALERHPTILFLHGNAATRAVKARINDYNGFTSRLGVNVLAIDYRGFADSTGTPSEAGLVLDGRTAFDWLVENGAKPQDILIVGHSLGTGVTSQLVAQIEAEKISCRGVVLLAPFSSIRHAIDTYRLFGLLPIPKPISGEHSLISRDLKHNFDTLGIVPYIGSPVLIAHAENDLVIPHSHSDVIFEAFLVPTVEIPNDSSSLTPGQWKDFANKQEERSQMRKEIVKTSVVHNLGTISEALVGRSLTLVKMLVGGHDHVGEQDGLQDVIGRKFGLFD</sequence>
<reference evidence="2 3" key="1">
    <citation type="submission" date="2014-04" db="EMBL/GenBank/DDBJ databases">
        <title>Evolutionary Origins and Diversification of the Mycorrhizal Mutualists.</title>
        <authorList>
            <consortium name="DOE Joint Genome Institute"/>
            <consortium name="Mycorrhizal Genomics Consortium"/>
            <person name="Kohler A."/>
            <person name="Kuo A."/>
            <person name="Nagy L.G."/>
            <person name="Floudas D."/>
            <person name="Copeland A."/>
            <person name="Barry K.W."/>
            <person name="Cichocki N."/>
            <person name="Veneault-Fourrey C."/>
            <person name="LaButti K."/>
            <person name="Lindquist E.A."/>
            <person name="Lipzen A."/>
            <person name="Lundell T."/>
            <person name="Morin E."/>
            <person name="Murat C."/>
            <person name="Riley R."/>
            <person name="Ohm R."/>
            <person name="Sun H."/>
            <person name="Tunlid A."/>
            <person name="Henrissat B."/>
            <person name="Grigoriev I.V."/>
            <person name="Hibbett D.S."/>
            <person name="Martin F."/>
        </authorList>
    </citation>
    <scope>NUCLEOTIDE SEQUENCE [LARGE SCALE GENOMIC DNA]</scope>
    <source>
        <strain evidence="2 3">Koide BX008</strain>
    </source>
</reference>
<dbReference type="PANTHER" id="PTHR12277">
    <property type="entry name" value="ALPHA/BETA HYDROLASE DOMAIN-CONTAINING PROTEIN"/>
    <property type="match status" value="1"/>
</dbReference>
<dbReference type="EMBL" id="KN818238">
    <property type="protein sequence ID" value="KIL66153.1"/>
    <property type="molecule type" value="Genomic_DNA"/>
</dbReference>
<dbReference type="PANTHER" id="PTHR12277:SF194">
    <property type="entry name" value="FI04476P"/>
    <property type="match status" value="1"/>
</dbReference>
<dbReference type="Pfam" id="PF00561">
    <property type="entry name" value="Abhydrolase_1"/>
    <property type="match status" value="1"/>
</dbReference>
<dbReference type="GO" id="GO:0052651">
    <property type="term" value="P:monoacylglycerol catabolic process"/>
    <property type="evidence" value="ECO:0007669"/>
    <property type="project" value="TreeGrafter"/>
</dbReference>
<accession>A0A0C2XBF0</accession>
<protein>
    <recommendedName>
        <fullName evidence="1">AB hydrolase-1 domain-containing protein</fullName>
    </recommendedName>
</protein>
<evidence type="ECO:0000259" key="1">
    <source>
        <dbReference type="Pfam" id="PF00561"/>
    </source>
</evidence>
<keyword evidence="3" id="KW-1185">Reference proteome</keyword>
<dbReference type="InterPro" id="IPR029058">
    <property type="entry name" value="AB_hydrolase_fold"/>
</dbReference>
<dbReference type="GO" id="GO:0004622">
    <property type="term" value="F:phosphatidylcholine lysophospholipase activity"/>
    <property type="evidence" value="ECO:0007669"/>
    <property type="project" value="TreeGrafter"/>
</dbReference>
<name>A0A0C2XBF0_AMAMK</name>
<dbReference type="Proteomes" id="UP000054549">
    <property type="component" value="Unassembled WGS sequence"/>
</dbReference>
<dbReference type="GO" id="GO:0006660">
    <property type="term" value="P:phosphatidylserine catabolic process"/>
    <property type="evidence" value="ECO:0007669"/>
    <property type="project" value="TreeGrafter"/>
</dbReference>
<dbReference type="Gene3D" id="3.40.50.1820">
    <property type="entry name" value="alpha/beta hydrolase"/>
    <property type="match status" value="1"/>
</dbReference>
<feature type="domain" description="AB hydrolase-1" evidence="1">
    <location>
        <begin position="74"/>
        <end position="188"/>
    </location>
</feature>
<dbReference type="STRING" id="946122.A0A0C2XBF0"/>
<organism evidence="2 3">
    <name type="scientific">Amanita muscaria (strain Koide BX008)</name>
    <dbReference type="NCBI Taxonomy" id="946122"/>
    <lineage>
        <taxon>Eukaryota</taxon>
        <taxon>Fungi</taxon>
        <taxon>Dikarya</taxon>
        <taxon>Basidiomycota</taxon>
        <taxon>Agaricomycotina</taxon>
        <taxon>Agaricomycetes</taxon>
        <taxon>Agaricomycetidae</taxon>
        <taxon>Agaricales</taxon>
        <taxon>Pluteineae</taxon>
        <taxon>Amanitaceae</taxon>
        <taxon>Amanita</taxon>
    </lineage>
</organism>
<dbReference type="InterPro" id="IPR000073">
    <property type="entry name" value="AB_hydrolase_1"/>
</dbReference>
<proteinExistence type="predicted"/>
<dbReference type="GO" id="GO:0047372">
    <property type="term" value="F:monoacylglycerol lipase activity"/>
    <property type="evidence" value="ECO:0007669"/>
    <property type="project" value="TreeGrafter"/>
</dbReference>
<feature type="non-terminal residue" evidence="2">
    <location>
        <position position="1"/>
    </location>
</feature>